<dbReference type="InterPro" id="IPR036259">
    <property type="entry name" value="MFS_trans_sf"/>
</dbReference>
<dbReference type="PANTHER" id="PTHR23501:SF193">
    <property type="entry name" value="MULTIDRUG TRANSPORTER, PUTATIVE (AFU_ORTHOLOGUE AFUA_8G00940)-RELATED"/>
    <property type="match status" value="1"/>
</dbReference>
<dbReference type="AlphaFoldDB" id="A0AAD6DYS7"/>
<feature type="transmembrane region" description="Helical" evidence="8">
    <location>
        <begin position="341"/>
        <end position="359"/>
    </location>
</feature>
<dbReference type="Pfam" id="PF07690">
    <property type="entry name" value="MFS_1"/>
    <property type="match status" value="1"/>
</dbReference>
<dbReference type="GeneID" id="81588812"/>
<evidence type="ECO:0000256" key="1">
    <source>
        <dbReference type="ARBA" id="ARBA00004141"/>
    </source>
</evidence>
<feature type="transmembrane region" description="Helical" evidence="8">
    <location>
        <begin position="277"/>
        <end position="297"/>
    </location>
</feature>
<evidence type="ECO:0000256" key="5">
    <source>
        <dbReference type="ARBA" id="ARBA00023136"/>
    </source>
</evidence>
<keyword evidence="6" id="KW-0325">Glycoprotein</keyword>
<keyword evidence="10" id="KW-1185">Reference proteome</keyword>
<dbReference type="PANTHER" id="PTHR23501">
    <property type="entry name" value="MAJOR FACILITATOR SUPERFAMILY"/>
    <property type="match status" value="1"/>
</dbReference>
<feature type="transmembrane region" description="Helical" evidence="8">
    <location>
        <begin position="317"/>
        <end position="334"/>
    </location>
</feature>
<dbReference type="InterPro" id="IPR011701">
    <property type="entry name" value="MFS"/>
</dbReference>
<evidence type="ECO:0000256" key="6">
    <source>
        <dbReference type="ARBA" id="ARBA00023180"/>
    </source>
</evidence>
<keyword evidence="5 8" id="KW-0472">Membrane</keyword>
<evidence type="ECO:0000256" key="7">
    <source>
        <dbReference type="SAM" id="MobiDB-lite"/>
    </source>
</evidence>
<proteinExistence type="inferred from homology"/>
<feature type="region of interest" description="Disordered" evidence="7">
    <location>
        <begin position="1"/>
        <end position="36"/>
    </location>
</feature>
<comment type="caution">
    <text evidence="9">The sequence shown here is derived from an EMBL/GenBank/DDBJ whole genome shotgun (WGS) entry which is preliminary data.</text>
</comment>
<feature type="transmembrane region" description="Helical" evidence="8">
    <location>
        <begin position="405"/>
        <end position="428"/>
    </location>
</feature>
<accession>A0AAD6DYS7</accession>
<keyword evidence="4 8" id="KW-1133">Transmembrane helix</keyword>
<reference evidence="9" key="1">
    <citation type="journal article" date="2023" name="IMA Fungus">
        <title>Comparative genomic study of the Penicillium genus elucidates a diverse pangenome and 15 lateral gene transfer events.</title>
        <authorList>
            <person name="Petersen C."/>
            <person name="Sorensen T."/>
            <person name="Nielsen M.R."/>
            <person name="Sondergaard T.E."/>
            <person name="Sorensen J.L."/>
            <person name="Fitzpatrick D.A."/>
            <person name="Frisvad J.C."/>
            <person name="Nielsen K.L."/>
        </authorList>
    </citation>
    <scope>NUCLEOTIDE SEQUENCE</scope>
    <source>
        <strain evidence="9">IBT 12815</strain>
    </source>
</reference>
<evidence type="ECO:0000256" key="4">
    <source>
        <dbReference type="ARBA" id="ARBA00022989"/>
    </source>
</evidence>
<reference evidence="9" key="2">
    <citation type="submission" date="2023-01" db="EMBL/GenBank/DDBJ databases">
        <authorList>
            <person name="Petersen C."/>
        </authorList>
    </citation>
    <scope>NUCLEOTIDE SEQUENCE</scope>
    <source>
        <strain evidence="9">IBT 12815</strain>
    </source>
</reference>
<protein>
    <submittedName>
        <fullName evidence="9">Major facilitator superfamily domain general substrate transporter</fullName>
    </submittedName>
</protein>
<dbReference type="GO" id="GO:0022857">
    <property type="term" value="F:transmembrane transporter activity"/>
    <property type="evidence" value="ECO:0007669"/>
    <property type="project" value="InterPro"/>
</dbReference>
<dbReference type="EMBL" id="JAQJAE010000004">
    <property type="protein sequence ID" value="KAJ5597431.1"/>
    <property type="molecule type" value="Genomic_DNA"/>
</dbReference>
<sequence length="517" mass="55929">MSEDSQPRLLKSDPTPWDHDPNAENSNQSDNQSDEYEPEWVEGITLVMVISGITLVVFLMLLDMSIVSTAIPKITTQFDSLGDVAWYGSAYTISSKLFQNAHHRPPGGRNRIIGHDERGVEYPGRCSADQKETGNDWDHHGVGQLGLVGGPLVGGAFTTYSTWRWCFYMNLPVGALVGVLLLFTRVPDQKPKQPAREILRSVVLQKFDFIGFVLFAPASIMLLLALQYGGNEYSWDSATVIGLICGSVATSVVFALWERHMGIEAMIPGHLVCDKIVLSSSLLSMMIFGFTMTLSYYLPIYFQSVRDKSALVSGVDLLPNILCQLVMAVVSGVLTSKLGYYLPWGVLGAILNAVGNGLLSTLSPTTSVPNWAGYESLVGFGRGAISQVPMIAIQNAVTGDDVSTAMAMMTCAQTFGGAIFLAVGEVIFAQTLKKKIPEYAPSVNAEAVIAAGATGFREVVSAQNLPGVLVAYAKSIDSVFYLNVALSCAQFVFAWGVGWRSVKEKEEDSEEKVAESA</sequence>
<feature type="transmembrane region" description="Helical" evidence="8">
    <location>
        <begin position="238"/>
        <end position="257"/>
    </location>
</feature>
<dbReference type="FunFam" id="1.20.1250.20:FF:000196">
    <property type="entry name" value="MFS toxin efflux pump (AflT)"/>
    <property type="match status" value="1"/>
</dbReference>
<gene>
    <name evidence="9" type="ORF">N7537_007515</name>
</gene>
<dbReference type="GO" id="GO:0005886">
    <property type="term" value="C:plasma membrane"/>
    <property type="evidence" value="ECO:0007669"/>
    <property type="project" value="TreeGrafter"/>
</dbReference>
<comment type="subcellular location">
    <subcellularLocation>
        <location evidence="1">Membrane</location>
        <topology evidence="1">Multi-pass membrane protein</topology>
    </subcellularLocation>
</comment>
<evidence type="ECO:0000256" key="2">
    <source>
        <dbReference type="ARBA" id="ARBA00007520"/>
    </source>
</evidence>
<dbReference type="RefSeq" id="XP_056750646.1">
    <property type="nucleotide sequence ID" value="XM_056898570.1"/>
</dbReference>
<evidence type="ECO:0000256" key="8">
    <source>
        <dbReference type="SAM" id="Phobius"/>
    </source>
</evidence>
<dbReference type="Gene3D" id="1.20.1250.20">
    <property type="entry name" value="MFS general substrate transporter like domains"/>
    <property type="match status" value="2"/>
</dbReference>
<name>A0AAD6DYS7_9EURO</name>
<dbReference type="SUPFAM" id="SSF103473">
    <property type="entry name" value="MFS general substrate transporter"/>
    <property type="match status" value="1"/>
</dbReference>
<feature type="transmembrane region" description="Helical" evidence="8">
    <location>
        <begin position="167"/>
        <end position="186"/>
    </location>
</feature>
<comment type="similarity">
    <text evidence="2">Belongs to the major facilitator superfamily. TCR/Tet family.</text>
</comment>
<evidence type="ECO:0000313" key="9">
    <source>
        <dbReference type="EMBL" id="KAJ5597431.1"/>
    </source>
</evidence>
<organism evidence="9 10">
    <name type="scientific">Penicillium hordei</name>
    <dbReference type="NCBI Taxonomy" id="40994"/>
    <lineage>
        <taxon>Eukaryota</taxon>
        <taxon>Fungi</taxon>
        <taxon>Dikarya</taxon>
        <taxon>Ascomycota</taxon>
        <taxon>Pezizomycotina</taxon>
        <taxon>Eurotiomycetes</taxon>
        <taxon>Eurotiomycetidae</taxon>
        <taxon>Eurotiales</taxon>
        <taxon>Aspergillaceae</taxon>
        <taxon>Penicillium</taxon>
    </lineage>
</organism>
<keyword evidence="3 8" id="KW-0812">Transmembrane</keyword>
<evidence type="ECO:0000313" key="10">
    <source>
        <dbReference type="Proteomes" id="UP001213799"/>
    </source>
</evidence>
<feature type="transmembrane region" description="Helical" evidence="8">
    <location>
        <begin position="43"/>
        <end position="62"/>
    </location>
</feature>
<evidence type="ECO:0000256" key="3">
    <source>
        <dbReference type="ARBA" id="ARBA00022692"/>
    </source>
</evidence>
<dbReference type="Proteomes" id="UP001213799">
    <property type="component" value="Unassembled WGS sequence"/>
</dbReference>
<feature type="transmembrane region" description="Helical" evidence="8">
    <location>
        <begin position="207"/>
        <end position="226"/>
    </location>
</feature>